<dbReference type="SUPFAM" id="SSF51556">
    <property type="entry name" value="Metallo-dependent hydrolases"/>
    <property type="match status" value="1"/>
</dbReference>
<dbReference type="InterPro" id="IPR001130">
    <property type="entry name" value="TatD-like"/>
</dbReference>
<feature type="region of interest" description="Disordered" evidence="1">
    <location>
        <begin position="216"/>
        <end position="249"/>
    </location>
</feature>
<proteinExistence type="predicted"/>
<feature type="compositionally biased region" description="Basic and acidic residues" evidence="1">
    <location>
        <begin position="216"/>
        <end position="231"/>
    </location>
</feature>
<evidence type="ECO:0000256" key="1">
    <source>
        <dbReference type="SAM" id="MobiDB-lite"/>
    </source>
</evidence>
<evidence type="ECO:0000313" key="3">
    <source>
        <dbReference type="EMBL" id="KAL3802477.1"/>
    </source>
</evidence>
<accession>A0ABD3NUL8</accession>
<dbReference type="Gene3D" id="3.20.20.140">
    <property type="entry name" value="Metal-dependent hydrolases"/>
    <property type="match status" value="1"/>
</dbReference>
<reference evidence="2 4" key="1">
    <citation type="submission" date="2024-10" db="EMBL/GenBank/DDBJ databases">
        <title>Updated reference genomes for cyclostephanoid diatoms.</title>
        <authorList>
            <person name="Roberts W.R."/>
            <person name="Alverson A.J."/>
        </authorList>
    </citation>
    <scope>NUCLEOTIDE SEQUENCE [LARGE SCALE GENOMIC DNA]</scope>
    <source>
        <strain evidence="2 4">AJA276-08</strain>
    </source>
</reference>
<dbReference type="InterPro" id="IPR053044">
    <property type="entry name" value="Metallo-hydrolase/TatD-type"/>
</dbReference>
<dbReference type="InterPro" id="IPR032466">
    <property type="entry name" value="Metal_Hydrolase"/>
</dbReference>
<name>A0ABD3NUL8_9STRA</name>
<dbReference type="EMBL" id="JALLAZ020000146">
    <property type="protein sequence ID" value="KAL3802477.1"/>
    <property type="molecule type" value="Genomic_DNA"/>
</dbReference>
<evidence type="ECO:0000313" key="4">
    <source>
        <dbReference type="Proteomes" id="UP001530315"/>
    </source>
</evidence>
<dbReference type="Proteomes" id="UP001530315">
    <property type="component" value="Unassembled WGS sequence"/>
</dbReference>
<comment type="caution">
    <text evidence="2">The sequence shown here is derived from an EMBL/GenBank/DDBJ whole genome shotgun (WGS) entry which is preliminary data.</text>
</comment>
<dbReference type="AlphaFoldDB" id="A0ABD3NUL8"/>
<protein>
    <submittedName>
        <fullName evidence="2">Uncharacterized protein</fullName>
    </submittedName>
</protein>
<dbReference type="Pfam" id="PF01026">
    <property type="entry name" value="TatD_DNase"/>
    <property type="match status" value="1"/>
</dbReference>
<dbReference type="PANTHER" id="PTHR47345">
    <property type="entry name" value="CUT9-INTERACTING PROTEIN SCN1"/>
    <property type="match status" value="1"/>
</dbReference>
<keyword evidence="4" id="KW-1185">Reference proteome</keyword>
<evidence type="ECO:0000313" key="2">
    <source>
        <dbReference type="EMBL" id="KAL3779066.1"/>
    </source>
</evidence>
<organism evidence="2 4">
    <name type="scientific">Stephanodiscus triporus</name>
    <dbReference type="NCBI Taxonomy" id="2934178"/>
    <lineage>
        <taxon>Eukaryota</taxon>
        <taxon>Sar</taxon>
        <taxon>Stramenopiles</taxon>
        <taxon>Ochrophyta</taxon>
        <taxon>Bacillariophyta</taxon>
        <taxon>Coscinodiscophyceae</taxon>
        <taxon>Thalassiosirophycidae</taxon>
        <taxon>Stephanodiscales</taxon>
        <taxon>Stephanodiscaceae</taxon>
        <taxon>Stephanodiscus</taxon>
    </lineage>
</organism>
<dbReference type="PANTHER" id="PTHR47345:SF1">
    <property type="entry name" value="CUT9-INTERACTING PROTEIN SCN1"/>
    <property type="match status" value="1"/>
</dbReference>
<gene>
    <name evidence="2" type="ORF">ACHAW5_005671</name>
    <name evidence="3" type="ORF">ACHAW5_009736</name>
</gene>
<sequence length="372" mass="41649">MRLFDCHCHYHLGPGGIAPLLRTIRRTEAPLRDQRADAAAAQVRREDDDAIASSKSFAGAALMSTHPRDYPAVDSMALELEGLNCTAVPCYGVHPWFLHEVLNGDADDDGWLVELRRRLDDRPDAIVGEIGLDGARWREVVDELDTNGDRAGAGIWERKRTLSCPMDLQKMAFERQLELATELRRPVSIHVVKAWGELLDSLNNVQDAMRRRHYSMEEKIEGAAPDDDRTTKNGRRSIRPNEDTKKKARRRKPLFLPPKFYFHAFSGKAGVLPSLLAACERGNVPRGDVYFGFAPAIPNFYSAKTPSIMKRIGVDQLLLETDLEDSSDAWDDLTSGVEGLASALDMDVRDVADRTYQNAMRFYFEVGCESGG</sequence>
<dbReference type="EMBL" id="JALLAZ020001185">
    <property type="protein sequence ID" value="KAL3779066.1"/>
    <property type="molecule type" value="Genomic_DNA"/>
</dbReference>